<dbReference type="InterPro" id="IPR050539">
    <property type="entry name" value="ThrE_Dicarb/AminoAcid_Exp"/>
</dbReference>
<dbReference type="InterPro" id="IPR010619">
    <property type="entry name" value="ThrE-like_N"/>
</dbReference>
<dbReference type="PANTHER" id="PTHR34390">
    <property type="entry name" value="UPF0442 PROTEIN YJJB-RELATED"/>
    <property type="match status" value="1"/>
</dbReference>
<dbReference type="GO" id="GO:0022857">
    <property type="term" value="F:transmembrane transporter activity"/>
    <property type="evidence" value="ECO:0007669"/>
    <property type="project" value="InterPro"/>
</dbReference>
<dbReference type="GO" id="GO:0015744">
    <property type="term" value="P:succinate transport"/>
    <property type="evidence" value="ECO:0007669"/>
    <property type="project" value="TreeGrafter"/>
</dbReference>
<evidence type="ECO:0000256" key="2">
    <source>
        <dbReference type="ARBA" id="ARBA00022475"/>
    </source>
</evidence>
<dbReference type="PANTHER" id="PTHR34390:SF2">
    <property type="entry name" value="SUCCINATE TRANSPORTER SUBUNIT YJJP-RELATED"/>
    <property type="match status" value="1"/>
</dbReference>
<feature type="transmembrane region" description="Helical" evidence="8">
    <location>
        <begin position="119"/>
        <end position="137"/>
    </location>
</feature>
<evidence type="ECO:0000256" key="5">
    <source>
        <dbReference type="ARBA" id="ARBA00023136"/>
    </source>
</evidence>
<keyword evidence="3 8" id="KW-0812">Transmembrane</keyword>
<comment type="caution">
    <text evidence="10">The sequence shown here is derived from an EMBL/GenBank/DDBJ whole genome shotgun (WGS) entry which is preliminary data.</text>
</comment>
<dbReference type="GeneID" id="69704449"/>
<accession>A0A379CR69</accession>
<reference evidence="10" key="1">
    <citation type="submission" date="2021-03" db="EMBL/GenBank/DDBJ databases">
        <title>Plesiomonas shigelloides zfcc0051, isolated from zebrafish feces.</title>
        <authorList>
            <person name="Vanderhoek Z."/>
            <person name="Gaulke C."/>
        </authorList>
    </citation>
    <scope>NUCLEOTIDE SEQUENCE</scope>
    <source>
        <strain evidence="10">Zfcc0051</strain>
    </source>
</reference>
<evidence type="ECO:0000313" key="10">
    <source>
        <dbReference type="EMBL" id="MBO1107840.1"/>
    </source>
</evidence>
<evidence type="ECO:0000256" key="3">
    <source>
        <dbReference type="ARBA" id="ARBA00022692"/>
    </source>
</evidence>
<dbReference type="AlphaFoldDB" id="A0A379CR69"/>
<keyword evidence="5 8" id="KW-0472">Membrane</keyword>
<feature type="transmembrane region" description="Helical" evidence="8">
    <location>
        <begin position="171"/>
        <end position="193"/>
    </location>
</feature>
<comment type="subunit">
    <text evidence="7">The transporter is composed of YjjB and YjjP.</text>
</comment>
<evidence type="ECO:0000313" key="11">
    <source>
        <dbReference type="Proteomes" id="UP000664658"/>
    </source>
</evidence>
<name>A0A379CR69_PLESH</name>
<dbReference type="KEGG" id="pshi:SAMEA2665130_2682"/>
<proteinExistence type="inferred from homology"/>
<gene>
    <name evidence="10" type="ORF">J2R62_06330</name>
</gene>
<dbReference type="GO" id="GO:0005886">
    <property type="term" value="C:plasma membrane"/>
    <property type="evidence" value="ECO:0007669"/>
    <property type="project" value="UniProtKB-SubCell"/>
</dbReference>
<dbReference type="Proteomes" id="UP000664658">
    <property type="component" value="Unassembled WGS sequence"/>
</dbReference>
<evidence type="ECO:0000259" key="9">
    <source>
        <dbReference type="Pfam" id="PF06738"/>
    </source>
</evidence>
<evidence type="ECO:0000256" key="6">
    <source>
        <dbReference type="ARBA" id="ARBA00034125"/>
    </source>
</evidence>
<dbReference type="Pfam" id="PF06738">
    <property type="entry name" value="ThrE"/>
    <property type="match status" value="1"/>
</dbReference>
<evidence type="ECO:0000256" key="8">
    <source>
        <dbReference type="SAM" id="Phobius"/>
    </source>
</evidence>
<feature type="transmembrane region" description="Helical" evidence="8">
    <location>
        <begin position="143"/>
        <end position="159"/>
    </location>
</feature>
<keyword evidence="4 8" id="KW-1133">Transmembrane helix</keyword>
<sequence>MQQGDLNEPAQREVTRLCIQSALMLLQHGAESTLVEQVSERLGLALGADSVEISISANAIVLSTLSRQRCITTTRRNVDRGINMQVVTAVQHTMIMAERGLLSIGDVRKRLDKIKPLRYPRGLVVLMVGLSCASFSHLSGGDAAVFALTFVASAIAMLVRQELAHRHFNPLVNFCVTAFVASSIASLGISYQIGNLPSLPMASSVLLLVPGFPLINALSDMVKGHVNMGLARWTMATLLTFATCAGIVLAMALWDVRGWS</sequence>
<evidence type="ECO:0000256" key="4">
    <source>
        <dbReference type="ARBA" id="ARBA00022989"/>
    </source>
</evidence>
<comment type="subcellular location">
    <subcellularLocation>
        <location evidence="1">Cell membrane</location>
        <topology evidence="1">Multi-pass membrane protein</topology>
    </subcellularLocation>
</comment>
<evidence type="ECO:0000256" key="7">
    <source>
        <dbReference type="ARBA" id="ARBA00038684"/>
    </source>
</evidence>
<feature type="transmembrane region" description="Helical" evidence="8">
    <location>
        <begin position="199"/>
        <end position="218"/>
    </location>
</feature>
<protein>
    <submittedName>
        <fullName evidence="10">Threonine/serine exporter family protein</fullName>
    </submittedName>
</protein>
<dbReference type="EMBL" id="JAFNAA010000005">
    <property type="protein sequence ID" value="MBO1107840.1"/>
    <property type="molecule type" value="Genomic_DNA"/>
</dbReference>
<keyword evidence="2" id="KW-1003">Cell membrane</keyword>
<feature type="transmembrane region" description="Helical" evidence="8">
    <location>
        <begin position="230"/>
        <end position="254"/>
    </location>
</feature>
<comment type="similarity">
    <text evidence="6">Belongs to the ThrE exporter (TC 2.A.79) family.</text>
</comment>
<evidence type="ECO:0000256" key="1">
    <source>
        <dbReference type="ARBA" id="ARBA00004651"/>
    </source>
</evidence>
<organism evidence="10 11">
    <name type="scientific">Plesiomonas shigelloides</name>
    <name type="common">Aeromonas shigelloides</name>
    <dbReference type="NCBI Taxonomy" id="703"/>
    <lineage>
        <taxon>Bacteria</taxon>
        <taxon>Pseudomonadati</taxon>
        <taxon>Pseudomonadota</taxon>
        <taxon>Gammaproteobacteria</taxon>
        <taxon>Enterobacterales</taxon>
        <taxon>Enterobacteriaceae</taxon>
        <taxon>Plesiomonas</taxon>
    </lineage>
</organism>
<feature type="domain" description="Threonine/serine exporter-like N-terminal" evidence="9">
    <location>
        <begin position="16"/>
        <end position="254"/>
    </location>
</feature>
<dbReference type="RefSeq" id="WP_010864716.1">
    <property type="nucleotide sequence ID" value="NZ_CP050969.1"/>
</dbReference>